<dbReference type="KEGG" id="sbae:DSM104329_02378"/>
<dbReference type="InterPro" id="IPR039697">
    <property type="entry name" value="Alcohol_dehydrogenase_Fe"/>
</dbReference>
<name>A0A9E6XWU0_9ACTN</name>
<reference evidence="6" key="1">
    <citation type="journal article" date="2022" name="Int. J. Syst. Evol. Microbiol.">
        <title>Pseudomonas aegrilactucae sp. nov. and Pseudomonas morbosilactucae sp. nov., pathogens causing bacterial rot of lettuce in Japan.</title>
        <authorList>
            <person name="Sawada H."/>
            <person name="Fujikawa T."/>
            <person name="Satou M."/>
        </authorList>
    </citation>
    <scope>NUCLEOTIDE SEQUENCE</scope>
    <source>
        <strain evidence="6">0166_1</strain>
    </source>
</reference>
<proteinExistence type="inferred from homology"/>
<dbReference type="Pfam" id="PF00465">
    <property type="entry name" value="Fe-ADH"/>
    <property type="match status" value="1"/>
</dbReference>
<dbReference type="PANTHER" id="PTHR11496:SF102">
    <property type="entry name" value="ALCOHOL DEHYDROGENASE 4"/>
    <property type="match status" value="1"/>
</dbReference>
<evidence type="ECO:0000256" key="3">
    <source>
        <dbReference type="ARBA" id="ARBA00023027"/>
    </source>
</evidence>
<comment type="similarity">
    <text evidence="1">Belongs to the iron-containing alcohol dehydrogenase family.</text>
</comment>
<gene>
    <name evidence="6" type="primary">adhB</name>
    <name evidence="6" type="ORF">DSM104329_02378</name>
</gene>
<dbReference type="InterPro" id="IPR001670">
    <property type="entry name" value="ADH_Fe/GldA"/>
</dbReference>
<evidence type="ECO:0000256" key="2">
    <source>
        <dbReference type="ARBA" id="ARBA00023002"/>
    </source>
</evidence>
<evidence type="ECO:0000256" key="1">
    <source>
        <dbReference type="ARBA" id="ARBA00007358"/>
    </source>
</evidence>
<dbReference type="GO" id="GO:0004022">
    <property type="term" value="F:alcohol dehydrogenase (NAD+) activity"/>
    <property type="evidence" value="ECO:0007669"/>
    <property type="project" value="UniProtKB-EC"/>
</dbReference>
<keyword evidence="3" id="KW-0520">NAD</keyword>
<dbReference type="EMBL" id="CP087164">
    <property type="protein sequence ID" value="UGS35981.1"/>
    <property type="molecule type" value="Genomic_DNA"/>
</dbReference>
<protein>
    <submittedName>
        <fullName evidence="6">Alcohol dehydrogenase 2</fullName>
        <ecNumber evidence="6">1.1.1.1</ecNumber>
    </submittedName>
</protein>
<dbReference type="Pfam" id="PF25137">
    <property type="entry name" value="ADH_Fe_C"/>
    <property type="match status" value="1"/>
</dbReference>
<dbReference type="SUPFAM" id="SSF56796">
    <property type="entry name" value="Dehydroquinate synthase-like"/>
    <property type="match status" value="1"/>
</dbReference>
<dbReference type="InterPro" id="IPR018211">
    <property type="entry name" value="ADH_Fe_CS"/>
</dbReference>
<organism evidence="6 7">
    <name type="scientific">Capillimicrobium parvum</name>
    <dbReference type="NCBI Taxonomy" id="2884022"/>
    <lineage>
        <taxon>Bacteria</taxon>
        <taxon>Bacillati</taxon>
        <taxon>Actinomycetota</taxon>
        <taxon>Thermoleophilia</taxon>
        <taxon>Solirubrobacterales</taxon>
        <taxon>Capillimicrobiaceae</taxon>
        <taxon>Capillimicrobium</taxon>
    </lineage>
</organism>
<evidence type="ECO:0000259" key="5">
    <source>
        <dbReference type="Pfam" id="PF25137"/>
    </source>
</evidence>
<keyword evidence="7" id="KW-1185">Reference proteome</keyword>
<dbReference type="Gene3D" id="1.20.1090.10">
    <property type="entry name" value="Dehydroquinate synthase-like - alpha domain"/>
    <property type="match status" value="1"/>
</dbReference>
<evidence type="ECO:0000313" key="7">
    <source>
        <dbReference type="Proteomes" id="UP001162834"/>
    </source>
</evidence>
<dbReference type="EC" id="1.1.1.1" evidence="6"/>
<evidence type="ECO:0000313" key="6">
    <source>
        <dbReference type="EMBL" id="UGS35981.1"/>
    </source>
</evidence>
<sequence length="407" mass="43319">MSADVMPHALVGQERGAFSVRDYRVVFGPGAVAETARELERLGASRPVIVTGTTLGTSDVLDDVLHVLGDLETAVFAGAGAHGLVSAVNALADLMKVHRADALVSLGGGSAVDVAKGATMVSTGRPLETFRRRSATGSGERPMDAYYTAEALPCAPIVAVTTTLSGAEFTGQAGLTLEGSDGETRKDQYYHRGSAPTMIVLDPRVTRRTPLNLWRKSGIKCLDHDVERIYSLHGHPFTESLSIGSARILLERLGTEADQPDSPVRTALLIASWMAQFSTGNVNVGLSHALGHQVGALAEIGHGDTSAILLPHVMRFNAVEAEGPLTRLAQQVGCVTAEGYGDVEGLIQRIEALIARLELPTRLRDTRLTRDLLPVIAERTLTDTGITGNPRRVTASGEVLELLERAW</sequence>
<dbReference type="InterPro" id="IPR056798">
    <property type="entry name" value="ADH_Fe_C"/>
</dbReference>
<dbReference type="AlphaFoldDB" id="A0A9E6XWU0"/>
<evidence type="ECO:0000259" key="4">
    <source>
        <dbReference type="Pfam" id="PF00465"/>
    </source>
</evidence>
<feature type="domain" description="Fe-containing alcohol dehydrogenase-like C-terminal" evidence="5">
    <location>
        <begin position="217"/>
        <end position="407"/>
    </location>
</feature>
<dbReference type="Proteomes" id="UP001162834">
    <property type="component" value="Chromosome"/>
</dbReference>
<dbReference type="GO" id="GO:0046872">
    <property type="term" value="F:metal ion binding"/>
    <property type="evidence" value="ECO:0007669"/>
    <property type="project" value="InterPro"/>
</dbReference>
<keyword evidence="2 6" id="KW-0560">Oxidoreductase</keyword>
<dbReference type="PROSITE" id="PS00060">
    <property type="entry name" value="ADH_IRON_2"/>
    <property type="match status" value="1"/>
</dbReference>
<dbReference type="PANTHER" id="PTHR11496">
    <property type="entry name" value="ALCOHOL DEHYDROGENASE"/>
    <property type="match status" value="1"/>
</dbReference>
<accession>A0A9E6XWU0</accession>
<feature type="domain" description="Alcohol dehydrogenase iron-type/glycerol dehydrogenase GldA" evidence="4">
    <location>
        <begin position="24"/>
        <end position="203"/>
    </location>
</feature>
<dbReference type="Gene3D" id="3.40.50.1970">
    <property type="match status" value="1"/>
</dbReference>